<feature type="chain" id="PRO_5042157879" description="Dystroglycan-type cadherin-like domain-containing protein" evidence="2">
    <location>
        <begin position="20"/>
        <end position="1116"/>
    </location>
</feature>
<feature type="region of interest" description="Disordered" evidence="1">
    <location>
        <begin position="714"/>
        <end position="808"/>
    </location>
</feature>
<proteinExistence type="predicted"/>
<dbReference type="InterPro" id="IPR006644">
    <property type="entry name" value="Cadg"/>
</dbReference>
<accession>A0AAD5VBR1</accession>
<feature type="domain" description="Dystroglycan-type cadherin-like" evidence="3">
    <location>
        <begin position="154"/>
        <end position="252"/>
    </location>
</feature>
<keyword evidence="2" id="KW-0732">Signal</keyword>
<dbReference type="SUPFAM" id="SSF49313">
    <property type="entry name" value="Cadherin-like"/>
    <property type="match status" value="2"/>
</dbReference>
<feature type="region of interest" description="Disordered" evidence="1">
    <location>
        <begin position="642"/>
        <end position="674"/>
    </location>
</feature>
<evidence type="ECO:0000259" key="3">
    <source>
        <dbReference type="SMART" id="SM00736"/>
    </source>
</evidence>
<dbReference type="Proteomes" id="UP001212997">
    <property type="component" value="Unassembled WGS sequence"/>
</dbReference>
<reference evidence="4" key="1">
    <citation type="submission" date="2022-07" db="EMBL/GenBank/DDBJ databases">
        <title>Genome Sequence of Physisporinus lineatus.</title>
        <authorList>
            <person name="Buettner E."/>
        </authorList>
    </citation>
    <scope>NUCLEOTIDE SEQUENCE</scope>
    <source>
        <strain evidence="4">VT162</strain>
    </source>
</reference>
<evidence type="ECO:0000256" key="2">
    <source>
        <dbReference type="SAM" id="SignalP"/>
    </source>
</evidence>
<feature type="compositionally biased region" description="Gly residues" evidence="1">
    <location>
        <begin position="879"/>
        <end position="893"/>
    </location>
</feature>
<feature type="signal peptide" evidence="2">
    <location>
        <begin position="1"/>
        <end position="19"/>
    </location>
</feature>
<organism evidence="4 5">
    <name type="scientific">Meripilus lineatus</name>
    <dbReference type="NCBI Taxonomy" id="2056292"/>
    <lineage>
        <taxon>Eukaryota</taxon>
        <taxon>Fungi</taxon>
        <taxon>Dikarya</taxon>
        <taxon>Basidiomycota</taxon>
        <taxon>Agaricomycotina</taxon>
        <taxon>Agaricomycetes</taxon>
        <taxon>Polyporales</taxon>
        <taxon>Meripilaceae</taxon>
        <taxon>Meripilus</taxon>
    </lineage>
</organism>
<dbReference type="EMBL" id="JANAWD010000098">
    <property type="protein sequence ID" value="KAJ3487226.1"/>
    <property type="molecule type" value="Genomic_DNA"/>
</dbReference>
<feature type="compositionally biased region" description="Polar residues" evidence="1">
    <location>
        <begin position="722"/>
        <end position="737"/>
    </location>
</feature>
<evidence type="ECO:0000313" key="5">
    <source>
        <dbReference type="Proteomes" id="UP001212997"/>
    </source>
</evidence>
<sequence>MLVPLFVLLSLVLPFCAAGASTVTCKDPLQDQYPPIAHVGQLLSWTFAPGTFQHSAFQPLIYNTSQLPGWLAFDHTSRTFHGTPTSSDTGSHSVEVSALGPYSSDTASSRVEFLVVDTPQPTLLHTVQEQFHLPNPSLSSVFALSPKSAFKDIYPALRIPPGWSFSVGFRYDTFETLSGDIYYGARQADGSPLPDWIDFNPKDITFDGYTPRIHNSTTPPTISVALFASDQEGYQDASLFFDLVVAEHELSLATSSLPTINITANSPFSVSLTSPADFIGVLLDGKQIEPSQIITLEIDTSYYGNWLDYDTASRTLSGTPPEDLAKGHHETLLPVTLATTVNQTIETNVSLAVVPSYFSSANLQPILVNPGQTVHFNLVQFYSNATGIDGQRDDVNLTASFGPDNAARFLSFDPTTGILSGPIPSNFTTGDSSNSHITVTFTAYSRITHSTSHTTLPISLSAADFAHEKHKSSPGLSASARAKLLLGLKIAFGIIGGMVLCGLVLAGFRKFARVRDTALEGEEGTRAWTDDEKKWYGIGIDVDGEVIKGPITLSSPNLDGVVPNLADYGYNWSAIAVRDLASPPNQLDGSNGPDKMAALGVGRPVTYLSPHGSSNAQSPTVMRKAEFLGKIRRKVSDTCKRVLQGSIRGRGSPASTSVSSPGAPRGKPTISKPTLIMTSNERARANMQQGLGTVSSSVADPMVLGGSTFDDIDFSQYEPSGMTGTSIAGSPSSSTGGRSIPRRRPDFAPPKKGNTSAVPDLPNLPKAHLGDDARSGRTKRTSTSSLRRSIDSTDSNGSSAQTHAAEAVVQRAARAMSVRSIHSASGISLQSSSNQTHGQAPSTNGETTTQPRPRLVPFTSANRVPVPKLPSSSYFNAPGGSGGGANGVTTGGNGDERGDASTRTGRTKRVVSQVAKVFRSASTERGAGYSRNQQAAGDELSEGIQYVKALGADPGTFSHRSTPYLDFDKLTLYLSSWNLLGNSPSASFSLETSPQAQTRTDGRSPRISNIPRMLARVGSRFKFRIPVVPSSDDLHQRLHLQSAALEIKLMSGKSLPRFVNVNVEAATSDVRGSSPRVVEFSGVPTGSDVGELNVGVFVQGSDLCVGRVIIEVVERS</sequence>
<evidence type="ECO:0000256" key="1">
    <source>
        <dbReference type="SAM" id="MobiDB-lite"/>
    </source>
</evidence>
<dbReference type="AlphaFoldDB" id="A0AAD5VBR1"/>
<protein>
    <recommendedName>
        <fullName evidence="3">Dystroglycan-type cadherin-like domain-containing protein</fullName>
    </recommendedName>
</protein>
<dbReference type="GO" id="GO:0016020">
    <property type="term" value="C:membrane"/>
    <property type="evidence" value="ECO:0007669"/>
    <property type="project" value="InterPro"/>
</dbReference>
<feature type="compositionally biased region" description="Low complexity" evidence="1">
    <location>
        <begin position="781"/>
        <end position="795"/>
    </location>
</feature>
<keyword evidence="5" id="KW-1185">Reference proteome</keyword>
<dbReference type="InterPro" id="IPR015919">
    <property type="entry name" value="Cadherin-like_sf"/>
</dbReference>
<dbReference type="SMART" id="SM00736">
    <property type="entry name" value="CADG"/>
    <property type="match status" value="2"/>
</dbReference>
<dbReference type="GO" id="GO:0005509">
    <property type="term" value="F:calcium ion binding"/>
    <property type="evidence" value="ECO:0007669"/>
    <property type="project" value="InterPro"/>
</dbReference>
<dbReference type="InterPro" id="IPR013783">
    <property type="entry name" value="Ig-like_fold"/>
</dbReference>
<feature type="region of interest" description="Disordered" evidence="1">
    <location>
        <begin position="824"/>
        <end position="908"/>
    </location>
</feature>
<feature type="domain" description="Dystroglycan-type cadherin-like" evidence="3">
    <location>
        <begin position="24"/>
        <end position="122"/>
    </location>
</feature>
<name>A0AAD5VBR1_9APHY</name>
<dbReference type="Gene3D" id="2.60.40.10">
    <property type="entry name" value="Immunoglobulins"/>
    <property type="match status" value="3"/>
</dbReference>
<gene>
    <name evidence="4" type="ORF">NLI96_g3689</name>
</gene>
<feature type="compositionally biased region" description="Polar residues" evidence="1">
    <location>
        <begin position="824"/>
        <end position="851"/>
    </location>
</feature>
<comment type="caution">
    <text evidence="4">The sequence shown here is derived from an EMBL/GenBank/DDBJ whole genome shotgun (WGS) entry which is preliminary data.</text>
</comment>
<evidence type="ECO:0000313" key="4">
    <source>
        <dbReference type="EMBL" id="KAJ3487226.1"/>
    </source>
</evidence>
<dbReference type="Pfam" id="PF05345">
    <property type="entry name" value="He_PIG"/>
    <property type="match status" value="1"/>
</dbReference>